<dbReference type="PANTHER" id="PTHR10174">
    <property type="entry name" value="ALPHA-TOCOPHEROL TRANSFER PROTEIN-RELATED"/>
    <property type="match status" value="1"/>
</dbReference>
<reference evidence="1" key="1">
    <citation type="journal article" date="2017" name="Genome Biol. Evol.">
        <title>Copy Number Variation and Expression Analysis Reveals a Nonorthologous Pinta Gene Family Member Involved in Butterfly Vision.</title>
        <authorList>
            <person name="Macias-Munoz A."/>
            <person name="McCulloch K.J."/>
            <person name="Briscoe A.D."/>
        </authorList>
    </citation>
    <scope>NUCLEOTIDE SEQUENCE</scope>
</reference>
<dbReference type="PANTHER" id="PTHR10174:SF208">
    <property type="entry name" value="CRAL-TRIO DOMAIN-CONTAINING PROTEIN DDB_G0278031"/>
    <property type="match status" value="1"/>
</dbReference>
<dbReference type="Gene3D" id="3.40.525.10">
    <property type="entry name" value="CRAL-TRIO lipid binding domain"/>
    <property type="match status" value="1"/>
</dbReference>
<name>A0A2H4RMU1_BICAN</name>
<dbReference type="EMBL" id="MG434642">
    <property type="protein sequence ID" value="ATY51948.1"/>
    <property type="molecule type" value="mRNA"/>
</dbReference>
<proteinExistence type="evidence at transcript level"/>
<dbReference type="OrthoDB" id="8112557at2759"/>
<evidence type="ECO:0000313" key="1">
    <source>
        <dbReference type="EMBL" id="ATY51948.1"/>
    </source>
</evidence>
<protein>
    <submittedName>
        <fullName evidence="1">CRAL-TRIO domain-containing protein</fullName>
    </submittedName>
</protein>
<accession>A0A2H4RMU1</accession>
<sequence length="329" mass="38030">MSPAASFGERWARDNLDREASPEEIQTLDLFPVTCGGDLAEAAKRARRYYTARGASGLTELWHRSHPDDEDILSSCQDAYIVPLRVRSVGGRRVTLVRLPAPTALDRPLCAHALLSRWLMILDLRLREDPTPGEEVVFIDVCDLQPSHLKNHFRGTYWKDFVWCMKSVYPIRFSEVHIINTQRLKTMSLLLLHIGLYPWRRKIVHIHANGEQINNAMAVDHFPIEGLPYEYGGKAGAMKDLNDEWTKKLLLNSKWLAMENQKFYETELKPQIKRARRKSAVRNICNTNASYDMLTRTHSCRSLYKKEDMEEGTHGAYRTLKVTDRHFHV</sequence>
<dbReference type="Gene3D" id="1.20.5.1200">
    <property type="entry name" value="Alpha-tocopherol transfer"/>
    <property type="match status" value="1"/>
</dbReference>
<dbReference type="GO" id="GO:1902936">
    <property type="term" value="F:phosphatidylinositol bisphosphate binding"/>
    <property type="evidence" value="ECO:0007669"/>
    <property type="project" value="TreeGrafter"/>
</dbReference>
<dbReference type="AlphaFoldDB" id="A0A2H4RMU1"/>
<organism evidence="1">
    <name type="scientific">Bicyclus anynana</name>
    <name type="common">Squinting bush brown butterfly</name>
    <dbReference type="NCBI Taxonomy" id="110368"/>
    <lineage>
        <taxon>Eukaryota</taxon>
        <taxon>Metazoa</taxon>
        <taxon>Ecdysozoa</taxon>
        <taxon>Arthropoda</taxon>
        <taxon>Hexapoda</taxon>
        <taxon>Insecta</taxon>
        <taxon>Pterygota</taxon>
        <taxon>Neoptera</taxon>
        <taxon>Endopterygota</taxon>
        <taxon>Lepidoptera</taxon>
        <taxon>Glossata</taxon>
        <taxon>Ditrysia</taxon>
        <taxon>Papilionoidea</taxon>
        <taxon>Nymphalidae</taxon>
        <taxon>Satyrinae</taxon>
        <taxon>Satyrini</taxon>
        <taxon>Mycalesina</taxon>
        <taxon>Bicyclus</taxon>
    </lineage>
</organism>
<dbReference type="InterPro" id="IPR036865">
    <property type="entry name" value="CRAL-TRIO_dom_sf"/>
</dbReference>
<dbReference type="GO" id="GO:0016020">
    <property type="term" value="C:membrane"/>
    <property type="evidence" value="ECO:0007669"/>
    <property type="project" value="TreeGrafter"/>
</dbReference>
<dbReference type="SUPFAM" id="SSF52087">
    <property type="entry name" value="CRAL/TRIO domain"/>
    <property type="match status" value="1"/>
</dbReference>